<protein>
    <submittedName>
        <fullName evidence="1">Uncharacterized protein</fullName>
    </submittedName>
</protein>
<comment type="caution">
    <text evidence="1">The sequence shown here is derived from an EMBL/GenBank/DDBJ whole genome shotgun (WGS) entry which is preliminary data.</text>
</comment>
<keyword evidence="2" id="KW-1185">Reference proteome</keyword>
<evidence type="ECO:0000313" key="1">
    <source>
        <dbReference type="EMBL" id="KAJ7748465.1"/>
    </source>
</evidence>
<sequence length="320" mass="36305">MPAEPRLPPDLERTIFQLAAHEDPHTTLQIILVAQRCRAWIEPLLYRSVVVCQSSWSLPLFLRTLEANPAHFAKIIKTVQIDPYITLNKPSVTRILSICTGVVHLVDFSYGRTPFSVLSRLRLERMCIGLDVIDGLAEGYLKHAAFAHLTHLQVLDPPQRWPYIPFADLPSLTHLALQNYKIEIRSPNVPILRGILANCKLLEVLVVCIPLCRPEDYKTQATKLLVDDPRLVILSRTLNSSHDLWLRPFEECCTSTAQEMGEIIDVGACQVGADSVWRKKVHIRILRAIRMFDGYSKPTRRARKKRHVNGDSIASKAEDS</sequence>
<evidence type="ECO:0000313" key="2">
    <source>
        <dbReference type="Proteomes" id="UP001215280"/>
    </source>
</evidence>
<dbReference type="EMBL" id="JARJLG010000089">
    <property type="protein sequence ID" value="KAJ7748465.1"/>
    <property type="molecule type" value="Genomic_DNA"/>
</dbReference>
<organism evidence="1 2">
    <name type="scientific">Mycena maculata</name>
    <dbReference type="NCBI Taxonomy" id="230809"/>
    <lineage>
        <taxon>Eukaryota</taxon>
        <taxon>Fungi</taxon>
        <taxon>Dikarya</taxon>
        <taxon>Basidiomycota</taxon>
        <taxon>Agaricomycotina</taxon>
        <taxon>Agaricomycetes</taxon>
        <taxon>Agaricomycetidae</taxon>
        <taxon>Agaricales</taxon>
        <taxon>Marasmiineae</taxon>
        <taxon>Mycenaceae</taxon>
        <taxon>Mycena</taxon>
    </lineage>
</organism>
<name>A0AAD7IS26_9AGAR</name>
<dbReference type="Proteomes" id="UP001215280">
    <property type="component" value="Unassembled WGS sequence"/>
</dbReference>
<accession>A0AAD7IS26</accession>
<proteinExistence type="predicted"/>
<dbReference type="AlphaFoldDB" id="A0AAD7IS26"/>
<gene>
    <name evidence="1" type="ORF">DFH07DRAFT_1035599</name>
</gene>
<reference evidence="1" key="1">
    <citation type="submission" date="2023-03" db="EMBL/GenBank/DDBJ databases">
        <title>Massive genome expansion in bonnet fungi (Mycena s.s.) driven by repeated elements and novel gene families across ecological guilds.</title>
        <authorList>
            <consortium name="Lawrence Berkeley National Laboratory"/>
            <person name="Harder C.B."/>
            <person name="Miyauchi S."/>
            <person name="Viragh M."/>
            <person name="Kuo A."/>
            <person name="Thoen E."/>
            <person name="Andreopoulos B."/>
            <person name="Lu D."/>
            <person name="Skrede I."/>
            <person name="Drula E."/>
            <person name="Henrissat B."/>
            <person name="Morin E."/>
            <person name="Kohler A."/>
            <person name="Barry K."/>
            <person name="LaButti K."/>
            <person name="Morin E."/>
            <person name="Salamov A."/>
            <person name="Lipzen A."/>
            <person name="Mereny Z."/>
            <person name="Hegedus B."/>
            <person name="Baldrian P."/>
            <person name="Stursova M."/>
            <person name="Weitz H."/>
            <person name="Taylor A."/>
            <person name="Grigoriev I.V."/>
            <person name="Nagy L.G."/>
            <person name="Martin F."/>
            <person name="Kauserud H."/>
        </authorList>
    </citation>
    <scope>NUCLEOTIDE SEQUENCE</scope>
    <source>
        <strain evidence="1">CBHHK188m</strain>
    </source>
</reference>